<accession>A0ABQ1MK84</accession>
<dbReference type="SUPFAM" id="SSF88946">
    <property type="entry name" value="Sigma2 domain of RNA polymerase sigma factors"/>
    <property type="match status" value="1"/>
</dbReference>
<name>A0ABQ1MK84_9BACT</name>
<keyword evidence="2" id="KW-0240">DNA-directed RNA polymerase</keyword>
<dbReference type="InterPro" id="IPR011517">
    <property type="entry name" value="RNA_pol_sigma70_ECF-like"/>
</dbReference>
<gene>
    <name evidence="2" type="ORF">GCM10011506_27660</name>
</gene>
<dbReference type="InterPro" id="IPR053812">
    <property type="entry name" value="HTH_Sigma70_ECF-like"/>
</dbReference>
<keyword evidence="2" id="KW-0804">Transcription</keyword>
<dbReference type="EMBL" id="BMEC01000008">
    <property type="protein sequence ID" value="GGC40543.1"/>
    <property type="molecule type" value="Genomic_DNA"/>
</dbReference>
<dbReference type="NCBIfam" id="TIGR02999">
    <property type="entry name" value="Sig-70_X6"/>
    <property type="match status" value="1"/>
</dbReference>
<evidence type="ECO:0000313" key="2">
    <source>
        <dbReference type="EMBL" id="GGC40543.1"/>
    </source>
</evidence>
<proteinExistence type="predicted"/>
<organism evidence="2 3">
    <name type="scientific">Marivirga lumbricoides</name>
    <dbReference type="NCBI Taxonomy" id="1046115"/>
    <lineage>
        <taxon>Bacteria</taxon>
        <taxon>Pseudomonadati</taxon>
        <taxon>Bacteroidota</taxon>
        <taxon>Cytophagia</taxon>
        <taxon>Cytophagales</taxon>
        <taxon>Marivirgaceae</taxon>
        <taxon>Marivirga</taxon>
    </lineage>
</organism>
<comment type="caution">
    <text evidence="2">The sequence shown here is derived from an EMBL/GenBank/DDBJ whole genome shotgun (WGS) entry which is preliminary data.</text>
</comment>
<evidence type="ECO:0000313" key="3">
    <source>
        <dbReference type="Proteomes" id="UP000636010"/>
    </source>
</evidence>
<sequence>MNDQGEISDLLIKANEGDLNAYNKIFPLVYNELRQIAHRIRYPFVGLDTFNTTAIVHEAYLKLIQSEADWKDKAHFSCVAAKAMRQLLLNAARSKKTEKRGGNFSKVSFDDLEEQISLSEKCSNEILHLEDALILLGQKSEEQMKLVECRFFANMSIEETAEALSLSTSTVKRHWNVVKVWLYSQIQQQKLA</sequence>
<dbReference type="NCBIfam" id="TIGR02937">
    <property type="entry name" value="sigma70-ECF"/>
    <property type="match status" value="1"/>
</dbReference>
<protein>
    <submittedName>
        <fullName evidence="2">DNA-directed RNA polymerase sigma-70 factor</fullName>
    </submittedName>
</protein>
<dbReference type="InterPro" id="IPR013324">
    <property type="entry name" value="RNA_pol_sigma_r3/r4-like"/>
</dbReference>
<dbReference type="SUPFAM" id="SSF88659">
    <property type="entry name" value="Sigma3 and sigma4 domains of RNA polymerase sigma factors"/>
    <property type="match status" value="1"/>
</dbReference>
<keyword evidence="3" id="KW-1185">Reference proteome</keyword>
<dbReference type="Pfam" id="PF07638">
    <property type="entry name" value="Sigma70_ECF"/>
    <property type="match status" value="1"/>
</dbReference>
<dbReference type="InterPro" id="IPR036388">
    <property type="entry name" value="WH-like_DNA-bd_sf"/>
</dbReference>
<evidence type="ECO:0000259" key="1">
    <source>
        <dbReference type="Pfam" id="PF07638"/>
    </source>
</evidence>
<reference evidence="3" key="1">
    <citation type="journal article" date="2019" name="Int. J. Syst. Evol. Microbiol.">
        <title>The Global Catalogue of Microorganisms (GCM) 10K type strain sequencing project: providing services to taxonomists for standard genome sequencing and annotation.</title>
        <authorList>
            <consortium name="The Broad Institute Genomics Platform"/>
            <consortium name="The Broad Institute Genome Sequencing Center for Infectious Disease"/>
            <person name="Wu L."/>
            <person name="Ma J."/>
        </authorList>
    </citation>
    <scope>NUCLEOTIDE SEQUENCE [LARGE SCALE GENOMIC DNA]</scope>
    <source>
        <strain evidence="3">CGMCC 1.10832</strain>
    </source>
</reference>
<dbReference type="GO" id="GO:0000428">
    <property type="term" value="C:DNA-directed RNA polymerase complex"/>
    <property type="evidence" value="ECO:0007669"/>
    <property type="project" value="UniProtKB-KW"/>
</dbReference>
<dbReference type="Proteomes" id="UP000636010">
    <property type="component" value="Unassembled WGS sequence"/>
</dbReference>
<dbReference type="InterPro" id="IPR014284">
    <property type="entry name" value="RNA_pol_sigma-70_dom"/>
</dbReference>
<dbReference type="Gene3D" id="1.10.10.10">
    <property type="entry name" value="Winged helix-like DNA-binding domain superfamily/Winged helix DNA-binding domain"/>
    <property type="match status" value="1"/>
</dbReference>
<feature type="domain" description="RNA polymerase sigma-70 ECF-like HTH" evidence="1">
    <location>
        <begin position="5"/>
        <end position="186"/>
    </location>
</feature>
<dbReference type="RefSeq" id="WP_188464432.1">
    <property type="nucleotide sequence ID" value="NZ_BAABHU010000008.1"/>
</dbReference>
<dbReference type="InterPro" id="IPR013325">
    <property type="entry name" value="RNA_pol_sigma_r2"/>
</dbReference>